<dbReference type="Pfam" id="PF05991">
    <property type="entry name" value="NYN_YacP"/>
    <property type="match status" value="1"/>
</dbReference>
<dbReference type="Proteomes" id="UP000822862">
    <property type="component" value="Chromosome"/>
</dbReference>
<proteinExistence type="predicted"/>
<name>A0ABX8Z5Y5_9BACT</name>
<organism evidence="1 2">
    <name type="scientific">Candidatus Rhabdochlamydia porcellionis</name>
    <dbReference type="NCBI Taxonomy" id="225148"/>
    <lineage>
        <taxon>Bacteria</taxon>
        <taxon>Pseudomonadati</taxon>
        <taxon>Chlamydiota</taxon>
        <taxon>Chlamydiia</taxon>
        <taxon>Parachlamydiales</taxon>
        <taxon>Candidatus Rhabdochlamydiaceae</taxon>
        <taxon>Candidatus Rhabdochlamydia</taxon>
    </lineage>
</organism>
<dbReference type="InterPro" id="IPR010298">
    <property type="entry name" value="YacP-like"/>
</dbReference>
<dbReference type="EMBL" id="CP075585">
    <property type="protein sequence ID" value="QZA59437.1"/>
    <property type="molecule type" value="Genomic_DNA"/>
</dbReference>
<gene>
    <name evidence="1" type="ORF">RHAB15C_0001325</name>
</gene>
<dbReference type="RefSeq" id="WP_194845817.1">
    <property type="nucleotide sequence ID" value="NZ_CP075585.1"/>
</dbReference>
<protein>
    <submittedName>
        <fullName evidence="1">YacP-like NYN domain</fullName>
    </submittedName>
</protein>
<accession>A0ABX8Z5Y5</accession>
<reference evidence="1 2" key="1">
    <citation type="submission" date="2021-05" db="EMBL/GenBank/DDBJ databases">
        <title>Ecology and evolution of chlamydial symbionts of arthropods.</title>
        <authorList>
            <person name="Halter T."/>
            <person name="Sixt B.S."/>
            <person name="Toenshoff E.R."/>
            <person name="Koestlbacher S."/>
            <person name="Schulz F."/>
            <person name="Kostanjsek R."/>
            <person name="Collingro A."/>
            <person name="Hendrickx F."/>
            <person name="Horn M."/>
        </authorList>
    </citation>
    <scope>NUCLEOTIDE SEQUENCE [LARGE SCALE GENOMIC DNA]</scope>
    <source>
        <strain evidence="1 2">15C</strain>
    </source>
</reference>
<sequence length="157" mass="18429">MRYFVDGYNLLFYLTKKHNPLRQYRYELISYFATSISSFLDIVLVFDGSDPHEKHSTKHHIGPIEIIYTPLNMTADFYIFEEIQLHKNPAHTTVVSNDQELIIRCRALGAKTLSLTDFLSYVTKKNEKQKKSTETPIQETPQEISRLLKIFENKLKE</sequence>
<evidence type="ECO:0000313" key="1">
    <source>
        <dbReference type="EMBL" id="QZA59437.1"/>
    </source>
</evidence>
<keyword evidence="2" id="KW-1185">Reference proteome</keyword>
<evidence type="ECO:0000313" key="2">
    <source>
        <dbReference type="Proteomes" id="UP000822862"/>
    </source>
</evidence>